<comment type="cofactor">
    <cofactor evidence="1">
        <name>Mg(2+)</name>
        <dbReference type="ChEBI" id="CHEBI:18420"/>
    </cofactor>
</comment>
<dbReference type="InterPro" id="IPR036412">
    <property type="entry name" value="HAD-like_sf"/>
</dbReference>
<evidence type="ECO:0000256" key="17">
    <source>
        <dbReference type="ARBA" id="ARBA00022989"/>
    </source>
</evidence>
<dbReference type="InterPro" id="IPR018303">
    <property type="entry name" value="ATPase_P-typ_P_site"/>
</dbReference>
<dbReference type="GO" id="GO:0005388">
    <property type="term" value="F:P-type calcium transporter activity"/>
    <property type="evidence" value="ECO:0007669"/>
    <property type="project" value="UniProtKB-EC"/>
</dbReference>
<evidence type="ECO:0000256" key="13">
    <source>
        <dbReference type="ARBA" id="ARBA00022840"/>
    </source>
</evidence>
<dbReference type="Ensembl" id="ENSMAMT00000040490.1">
    <property type="protein sequence ID" value="ENSMAMP00000036760.1"/>
    <property type="gene ID" value="ENSMAMG00000003057.2"/>
</dbReference>
<dbReference type="InterPro" id="IPR006068">
    <property type="entry name" value="ATPase_P-typ_cation-transptr_C"/>
</dbReference>
<dbReference type="InterPro" id="IPR059000">
    <property type="entry name" value="ATPase_P-type_domA"/>
</dbReference>
<dbReference type="PRINTS" id="PR00120">
    <property type="entry name" value="HATPASE"/>
</dbReference>
<evidence type="ECO:0000256" key="20">
    <source>
        <dbReference type="RuleBase" id="RU361146"/>
    </source>
</evidence>
<dbReference type="SFLD" id="SFLDF00027">
    <property type="entry name" value="p-type_atpase"/>
    <property type="match status" value="1"/>
</dbReference>
<evidence type="ECO:0000256" key="10">
    <source>
        <dbReference type="ARBA" id="ARBA00022741"/>
    </source>
</evidence>
<dbReference type="SUPFAM" id="SSF81665">
    <property type="entry name" value="Calcium ATPase, transmembrane domain M"/>
    <property type="match status" value="1"/>
</dbReference>
<feature type="transmembrane region" description="Helical" evidence="20">
    <location>
        <begin position="263"/>
        <end position="286"/>
    </location>
</feature>
<keyword evidence="12 20" id="KW-0106">Calcium</keyword>
<keyword evidence="5 20" id="KW-0813">Transport</keyword>
<dbReference type="InterPro" id="IPR005782">
    <property type="entry name" value="P-type_ATPase_IIA"/>
</dbReference>
<evidence type="ECO:0000256" key="4">
    <source>
        <dbReference type="ARBA" id="ARBA00005675"/>
    </source>
</evidence>
<comment type="subcellular location">
    <subcellularLocation>
        <location evidence="3">Endoplasmic reticulum membrane</location>
        <topology evidence="3">Multi-pass membrane protein</topology>
    </subcellularLocation>
    <subcellularLocation>
        <location evidence="20">Membrane</location>
        <topology evidence="20">Multi-pass membrane protein</topology>
    </subcellularLocation>
    <subcellularLocation>
        <location evidence="2">Sarcoplasmic reticulum membrane</location>
        <topology evidence="2">Multi-pass membrane protein</topology>
    </subcellularLocation>
</comment>
<feature type="transmembrane region" description="Helical" evidence="20">
    <location>
        <begin position="728"/>
        <end position="749"/>
    </location>
</feature>
<evidence type="ECO:0000256" key="15">
    <source>
        <dbReference type="ARBA" id="ARBA00022951"/>
    </source>
</evidence>
<keyword evidence="9" id="KW-0479">Metal-binding</keyword>
<evidence type="ECO:0000256" key="2">
    <source>
        <dbReference type="ARBA" id="ARBA00004326"/>
    </source>
</evidence>
<dbReference type="Pfam" id="PF08282">
    <property type="entry name" value="Hydrolase_3"/>
    <property type="match status" value="1"/>
</dbReference>
<dbReference type="FunFam" id="3.40.50.1000:FF:000005">
    <property type="entry name" value="Calcium-transporting ATPase 1"/>
    <property type="match status" value="1"/>
</dbReference>
<comment type="function">
    <text evidence="20">Catalyzes the hydrolysis of ATP coupled with the transport of calcium.</text>
</comment>
<feature type="transmembrane region" description="Helical" evidence="20">
    <location>
        <begin position="896"/>
        <end position="918"/>
    </location>
</feature>
<feature type="domain" description="Cation-transporting P-type ATPase N-terminal" evidence="21">
    <location>
        <begin position="3"/>
        <end position="74"/>
    </location>
</feature>
<keyword evidence="14" id="KW-0460">Magnesium</keyword>
<dbReference type="GO" id="GO:0016887">
    <property type="term" value="F:ATP hydrolysis activity"/>
    <property type="evidence" value="ECO:0007669"/>
    <property type="project" value="InterPro"/>
</dbReference>
<dbReference type="CDD" id="cd02083">
    <property type="entry name" value="P-type_ATPase_SERCA"/>
    <property type="match status" value="1"/>
</dbReference>
<evidence type="ECO:0000313" key="22">
    <source>
        <dbReference type="Ensembl" id="ENSMAMP00000036760.1"/>
    </source>
</evidence>
<proteinExistence type="inferred from homology"/>
<dbReference type="SUPFAM" id="SSF81660">
    <property type="entry name" value="Metal cation-transporting ATPase, ATP-binding domain N"/>
    <property type="match status" value="1"/>
</dbReference>
<evidence type="ECO:0000256" key="16">
    <source>
        <dbReference type="ARBA" id="ARBA00022967"/>
    </source>
</evidence>
<dbReference type="Gene3D" id="1.20.1110.10">
    <property type="entry name" value="Calcium-transporting ATPase, transmembrane domain"/>
    <property type="match status" value="2"/>
</dbReference>
<dbReference type="GeneTree" id="ENSGT00940000165861"/>
<evidence type="ECO:0000256" key="1">
    <source>
        <dbReference type="ARBA" id="ARBA00001946"/>
    </source>
</evidence>
<keyword evidence="8 20" id="KW-0812">Transmembrane</keyword>
<evidence type="ECO:0000256" key="19">
    <source>
        <dbReference type="ARBA" id="ARBA00023136"/>
    </source>
</evidence>
<dbReference type="PANTHER" id="PTHR42861">
    <property type="entry name" value="CALCIUM-TRANSPORTING ATPASE"/>
    <property type="match status" value="1"/>
</dbReference>
<dbReference type="Pfam" id="PF00122">
    <property type="entry name" value="E1-E2_ATPase"/>
    <property type="match status" value="1"/>
</dbReference>
<dbReference type="InterPro" id="IPR023214">
    <property type="entry name" value="HAD_sf"/>
</dbReference>
<dbReference type="AlphaFoldDB" id="A0A7N8WIK7"/>
<dbReference type="SUPFAM" id="SSF56784">
    <property type="entry name" value="HAD-like"/>
    <property type="match status" value="1"/>
</dbReference>
<keyword evidence="6" id="KW-0597">Phosphoprotein</keyword>
<evidence type="ECO:0000256" key="6">
    <source>
        <dbReference type="ARBA" id="ARBA00022553"/>
    </source>
</evidence>
<dbReference type="GO" id="GO:0033017">
    <property type="term" value="C:sarcoplasmic reticulum membrane"/>
    <property type="evidence" value="ECO:0007669"/>
    <property type="project" value="UniProtKB-SubCell"/>
</dbReference>
<feature type="transmembrane region" description="Helical" evidence="20">
    <location>
        <begin position="761"/>
        <end position="780"/>
    </location>
</feature>
<dbReference type="SMART" id="SM00831">
    <property type="entry name" value="Cation_ATPase_N"/>
    <property type="match status" value="1"/>
</dbReference>
<dbReference type="Gene3D" id="3.40.1110.10">
    <property type="entry name" value="Calcium-transporting ATPase, cytoplasmic domain N"/>
    <property type="match status" value="1"/>
</dbReference>
<reference evidence="22" key="2">
    <citation type="submission" date="2025-09" db="UniProtKB">
        <authorList>
            <consortium name="Ensembl"/>
        </authorList>
    </citation>
    <scope>IDENTIFICATION</scope>
</reference>
<comment type="similarity">
    <text evidence="4 20">Belongs to the cation transport ATPase (P-type) (TC 3.A.3) family. Type IIA subfamily.</text>
</comment>
<evidence type="ECO:0000256" key="18">
    <source>
        <dbReference type="ARBA" id="ARBA00023065"/>
    </source>
</evidence>
<dbReference type="EC" id="7.2.2.10" evidence="20"/>
<keyword evidence="16" id="KW-1278">Translocase</keyword>
<dbReference type="NCBIfam" id="TIGR01494">
    <property type="entry name" value="ATPase_P-type"/>
    <property type="match status" value="2"/>
</dbReference>
<evidence type="ECO:0000256" key="12">
    <source>
        <dbReference type="ARBA" id="ARBA00022837"/>
    </source>
</evidence>
<keyword evidence="17 20" id="KW-1133">Transmembrane helix</keyword>
<dbReference type="Gene3D" id="2.70.150.10">
    <property type="entry name" value="Calcium-transporting ATPase, cytoplasmic transduction domain A"/>
    <property type="match status" value="2"/>
</dbReference>
<dbReference type="InterPro" id="IPR004014">
    <property type="entry name" value="ATPase_P-typ_cation-transptr_N"/>
</dbReference>
<dbReference type="SUPFAM" id="SSF81653">
    <property type="entry name" value="Calcium ATPase, transduction domain A"/>
    <property type="match status" value="1"/>
</dbReference>
<dbReference type="FunFam" id="3.40.1110.10:FF:000003">
    <property type="entry name" value="Calcium-transporting ATPase"/>
    <property type="match status" value="1"/>
</dbReference>
<keyword evidence="19 20" id="KW-0472">Membrane</keyword>
<dbReference type="SFLD" id="SFLDG00002">
    <property type="entry name" value="C1.7:_P-type_atpase_like"/>
    <property type="match status" value="1"/>
</dbReference>
<dbReference type="Pfam" id="PF00690">
    <property type="entry name" value="Cation_ATPase_N"/>
    <property type="match status" value="1"/>
</dbReference>
<dbReference type="InterPro" id="IPR023299">
    <property type="entry name" value="ATPase_P-typ_cyto_dom_N"/>
</dbReference>
<dbReference type="PROSITE" id="PS00154">
    <property type="entry name" value="ATPASE_E1_E2"/>
    <property type="match status" value="1"/>
</dbReference>
<evidence type="ECO:0000256" key="14">
    <source>
        <dbReference type="ARBA" id="ARBA00022842"/>
    </source>
</evidence>
<dbReference type="InterPro" id="IPR001757">
    <property type="entry name" value="P_typ_ATPase"/>
</dbReference>
<accession>A0A7N8WIK7</accession>
<name>A0A7N8WIK7_9TELE</name>
<keyword evidence="13 20" id="KW-0067">ATP-binding</keyword>
<keyword evidence="7 20" id="KW-0109">Calcium transport</keyword>
<keyword evidence="23" id="KW-1185">Reference proteome</keyword>
<feature type="transmembrane region" description="Helical" evidence="20">
    <location>
        <begin position="801"/>
        <end position="825"/>
    </location>
</feature>
<evidence type="ECO:0000313" key="23">
    <source>
        <dbReference type="Proteomes" id="UP000261640"/>
    </source>
</evidence>
<dbReference type="FunFam" id="1.20.1110.10:FF:000065">
    <property type="entry name" value="Sarcoplasmic/endoplasmic reticulum calcium ATPase 1"/>
    <property type="match status" value="2"/>
</dbReference>
<feature type="transmembrane region" description="Helical" evidence="20">
    <location>
        <begin position="973"/>
        <end position="992"/>
    </location>
</feature>
<keyword evidence="15" id="KW-0703">Sarcoplasmic reticulum</keyword>
<dbReference type="PRINTS" id="PR00119">
    <property type="entry name" value="CATATPASE"/>
</dbReference>
<evidence type="ECO:0000256" key="9">
    <source>
        <dbReference type="ARBA" id="ARBA00022723"/>
    </source>
</evidence>
<dbReference type="InterPro" id="IPR023298">
    <property type="entry name" value="ATPase_P-typ_TM_dom_sf"/>
</dbReference>
<keyword evidence="10 20" id="KW-0547">Nucleotide-binding</keyword>
<evidence type="ECO:0000256" key="3">
    <source>
        <dbReference type="ARBA" id="ARBA00004477"/>
    </source>
</evidence>
<dbReference type="Gene3D" id="3.40.50.1000">
    <property type="entry name" value="HAD superfamily/HAD-like"/>
    <property type="match status" value="1"/>
</dbReference>
<protein>
    <recommendedName>
        <fullName evidence="20">Calcium-transporting ATPase</fullName>
        <ecNumber evidence="20">7.2.2.10</ecNumber>
    </recommendedName>
</protein>
<dbReference type="InterPro" id="IPR044492">
    <property type="entry name" value="P_typ_ATPase_HD_dom"/>
</dbReference>
<dbReference type="SFLD" id="SFLDS00003">
    <property type="entry name" value="Haloacid_Dehalogenase"/>
    <property type="match status" value="1"/>
</dbReference>
<comment type="caution">
    <text evidence="20">Lacks conserved residue(s) required for the propagation of feature annotation.</text>
</comment>
<evidence type="ECO:0000259" key="21">
    <source>
        <dbReference type="SMART" id="SM00831"/>
    </source>
</evidence>
<organism evidence="22 23">
    <name type="scientific">Mastacembelus armatus</name>
    <name type="common">zig-zag eel</name>
    <dbReference type="NCBI Taxonomy" id="205130"/>
    <lineage>
        <taxon>Eukaryota</taxon>
        <taxon>Metazoa</taxon>
        <taxon>Chordata</taxon>
        <taxon>Craniata</taxon>
        <taxon>Vertebrata</taxon>
        <taxon>Euteleostomi</taxon>
        <taxon>Actinopterygii</taxon>
        <taxon>Neopterygii</taxon>
        <taxon>Teleostei</taxon>
        <taxon>Neoteleostei</taxon>
        <taxon>Acanthomorphata</taxon>
        <taxon>Anabantaria</taxon>
        <taxon>Synbranchiformes</taxon>
        <taxon>Mastacembelidae</taxon>
        <taxon>Mastacembelus</taxon>
    </lineage>
</organism>
<reference evidence="22" key="1">
    <citation type="submission" date="2025-08" db="UniProtKB">
        <authorList>
            <consortium name="Ensembl"/>
        </authorList>
    </citation>
    <scope>IDENTIFICATION</scope>
</reference>
<sequence length="1002" mass="109895">MENAHTKTVEEVLGFFCVNESTGLSCEQVKKNRERWGPNELPAEEGKSLWELVLEQFEDLLVRILLLAACISFERNAENAIEALKEYEPEMGKVYRQDKKSVQRIRARDIVPGDIVEVAVGDKVPADIRLTSIRSTTLRVDQSILTGESVSVLKHTDPVPDPRAVNQDKKNMLFSGTNIAAGRAIGIVMATGVQTEIGKIRDEMASTDPERTPLQQKLDQFGEQLSKVISVICVAVWAINVGHFNDPVHGGSWLRGAVYYFKIAVALAVAAIPEGLPAVITTCLALGTRRMARKNAIVRSLPSVETLGCTSVICSDKTGTLTTNQMSVCRMFVVDSVSKESCNLSEFTVTGSTYAPEGEDGSVVKCSRYEGLVEMASICALCNDSSLDYNEAKGVYEKVGEATETALCCLVEKMNVFDTDLRGLSPAERATACCSVIKQLMRKELTLEFSRDRKSMSVFCSSNKLTRSASGSKMFVKGAPESVLERCSYIRVSGSACVPLSPAFREQLLSTVREWGSGRDTLRCLAMATRDTPPDIHSLNLENSAAFADYESDLTFVGCVGMLDPPRKEVLGAVRMCRQAGIRVIMITGDNKGTALSICRRVGIITEQEEEQEGSGIIGSLTGREFDELFPHLQRQACQTARCFARVEPAHKSRIVEYLQSLNDITAMTGDGVNDAPALKKAEIGIAMGSGTAVAKSASEMILADDNFSTIVAAVEEGRAIYNNMKQFIRYLISSNIGEVVCIFLTAALGMPEALIPVQLLWVNLVTDGFPATALGFNPPDLDIMSRPPRSPKEPLISSWLFCRYLIIGCYVGAATVGAAAWWFMAAHDGPKLSFYQLSHYLQCSEGHIEFAGVQCSVFESPYPMTMALSVLVTIEMCNALNSLSENQSLLKMPPWSNPWLVGAICLSMALHFLILYVDPLPVIFQIRPLSWPQWVVVLKMSLPVILMDEGLKFLARNYIESGNTEPKGKLKGVSWSFVLIAAPLVIWIFSLDSDITNIFWE</sequence>
<evidence type="ECO:0000256" key="11">
    <source>
        <dbReference type="ARBA" id="ARBA00022824"/>
    </source>
</evidence>
<evidence type="ECO:0000256" key="5">
    <source>
        <dbReference type="ARBA" id="ARBA00022448"/>
    </source>
</evidence>
<dbReference type="GO" id="GO:0005524">
    <property type="term" value="F:ATP binding"/>
    <property type="evidence" value="ECO:0007669"/>
    <property type="project" value="UniProtKB-KW"/>
</dbReference>
<dbReference type="NCBIfam" id="TIGR01116">
    <property type="entry name" value="ATPase-IIA1_Ca"/>
    <property type="match status" value="1"/>
</dbReference>
<dbReference type="Pfam" id="PF13246">
    <property type="entry name" value="Cation_ATPase"/>
    <property type="match status" value="1"/>
</dbReference>
<keyword evidence="11" id="KW-0256">Endoplasmic reticulum</keyword>
<feature type="transmembrane region" description="Helical" evidence="20">
    <location>
        <begin position="225"/>
        <end position="243"/>
    </location>
</feature>
<keyword evidence="18 20" id="KW-0406">Ion transport</keyword>
<dbReference type="Pfam" id="PF00689">
    <property type="entry name" value="Cation_ATPase_C"/>
    <property type="match status" value="1"/>
</dbReference>
<evidence type="ECO:0000256" key="8">
    <source>
        <dbReference type="ARBA" id="ARBA00022692"/>
    </source>
</evidence>
<dbReference type="InterPro" id="IPR008250">
    <property type="entry name" value="ATPase_P-typ_transduc_dom_A_sf"/>
</dbReference>
<dbReference type="FunFam" id="2.70.150.10:FF:000143">
    <property type="entry name" value="Calcium-transporting ATPase"/>
    <property type="match status" value="1"/>
</dbReference>
<dbReference type="GO" id="GO:0046872">
    <property type="term" value="F:metal ion binding"/>
    <property type="evidence" value="ECO:0007669"/>
    <property type="project" value="UniProtKB-KW"/>
</dbReference>
<comment type="catalytic activity">
    <reaction evidence="20">
        <text>Ca(2+)(in) + ATP + H2O = Ca(2+)(out) + ADP + phosphate + H(+)</text>
        <dbReference type="Rhea" id="RHEA:18105"/>
        <dbReference type="ChEBI" id="CHEBI:15377"/>
        <dbReference type="ChEBI" id="CHEBI:15378"/>
        <dbReference type="ChEBI" id="CHEBI:29108"/>
        <dbReference type="ChEBI" id="CHEBI:30616"/>
        <dbReference type="ChEBI" id="CHEBI:43474"/>
        <dbReference type="ChEBI" id="CHEBI:456216"/>
        <dbReference type="EC" id="7.2.2.10"/>
    </reaction>
</comment>
<dbReference type="Proteomes" id="UP000261640">
    <property type="component" value="Unplaced"/>
</dbReference>
<evidence type="ECO:0000256" key="7">
    <source>
        <dbReference type="ARBA" id="ARBA00022568"/>
    </source>
</evidence>